<dbReference type="Gene3D" id="3.90.1200.10">
    <property type="match status" value="1"/>
</dbReference>
<dbReference type="RefSeq" id="WP_222982419.1">
    <property type="nucleotide sequence ID" value="NZ_JAINVZ010000039.1"/>
</dbReference>
<dbReference type="Proteomes" id="UP001198565">
    <property type="component" value="Unassembled WGS sequence"/>
</dbReference>
<gene>
    <name evidence="2" type="ORF">K7472_31080</name>
</gene>
<organism evidence="2 3">
    <name type="scientific">Streptantibioticus parmotrematis</name>
    <dbReference type="NCBI Taxonomy" id="2873249"/>
    <lineage>
        <taxon>Bacteria</taxon>
        <taxon>Bacillati</taxon>
        <taxon>Actinomycetota</taxon>
        <taxon>Actinomycetes</taxon>
        <taxon>Kitasatosporales</taxon>
        <taxon>Streptomycetaceae</taxon>
        <taxon>Streptantibioticus</taxon>
    </lineage>
</organism>
<proteinExistence type="predicted"/>
<keyword evidence="3" id="KW-1185">Reference proteome</keyword>
<protein>
    <submittedName>
        <fullName evidence="2">Phosphotransferase</fullName>
    </submittedName>
</protein>
<evidence type="ECO:0000313" key="2">
    <source>
        <dbReference type="EMBL" id="MBY8889254.1"/>
    </source>
</evidence>
<dbReference type="EMBL" id="JAINVZ010000039">
    <property type="protein sequence ID" value="MBY8889254.1"/>
    <property type="molecule type" value="Genomic_DNA"/>
</dbReference>
<dbReference type="SUPFAM" id="SSF56112">
    <property type="entry name" value="Protein kinase-like (PK-like)"/>
    <property type="match status" value="1"/>
</dbReference>
<dbReference type="InterPro" id="IPR011009">
    <property type="entry name" value="Kinase-like_dom_sf"/>
</dbReference>
<dbReference type="Pfam" id="PF01636">
    <property type="entry name" value="APH"/>
    <property type="match status" value="1"/>
</dbReference>
<evidence type="ECO:0000313" key="3">
    <source>
        <dbReference type="Proteomes" id="UP001198565"/>
    </source>
</evidence>
<name>A0ABS7R1A5_9ACTN</name>
<evidence type="ECO:0000259" key="1">
    <source>
        <dbReference type="Pfam" id="PF01636"/>
    </source>
</evidence>
<sequence>MKMNAVSARALPAWVGGLPDVRVGRWQPVSWHPTDKWLHDGKSFEIGELLYEDEGGRPLGVRLLVDPGSERMPLPDVYRGLDLLWSSGFRSPSPYRVPRPFTYDQDTGVLVREFIPGSTWADTVLGGDGRDAASDGVARWLCALQRLRVTPSVAELPRTPYPYRTAEQVAELQDQIGDRAAERRVEAVGREVRERLASSAGRPLVVSHGDLHPKNVLISGHAVVAIDTDRLALRDEGADPGRAMAQLISMSVARRGHARAGEAAAGRFWRSYRRSGGAATWPKTAPHVVATLIECVHYRVALGDNTWPGPHHGWIASWERILRGGKPW</sequence>
<accession>A0ABS7R1A5</accession>
<dbReference type="InterPro" id="IPR002575">
    <property type="entry name" value="Aminoglycoside_PTrfase"/>
</dbReference>
<reference evidence="2 3" key="1">
    <citation type="submission" date="2021-08" db="EMBL/GenBank/DDBJ databases">
        <title>Streptomyces sp. PTM05 isolated from lichen.</title>
        <authorList>
            <person name="Somphong A."/>
            <person name="Phongsopitanun W."/>
            <person name="Tanasupawat S."/>
        </authorList>
    </citation>
    <scope>NUCLEOTIDE SEQUENCE [LARGE SCALE GENOMIC DNA]</scope>
    <source>
        <strain evidence="2 3">Ptm05</strain>
    </source>
</reference>
<comment type="caution">
    <text evidence="2">The sequence shown here is derived from an EMBL/GenBank/DDBJ whole genome shotgun (WGS) entry which is preliminary data.</text>
</comment>
<feature type="domain" description="Aminoglycoside phosphotransferase" evidence="1">
    <location>
        <begin position="71"/>
        <end position="282"/>
    </location>
</feature>